<name>A0A0D9V346_9ORYZ</name>
<reference evidence="3" key="2">
    <citation type="submission" date="2013-12" db="EMBL/GenBank/DDBJ databases">
        <authorList>
            <person name="Yu Y."/>
            <person name="Lee S."/>
            <person name="de Baynast K."/>
            <person name="Wissotski M."/>
            <person name="Liu L."/>
            <person name="Talag J."/>
            <person name="Goicoechea J."/>
            <person name="Angelova A."/>
            <person name="Jetty R."/>
            <person name="Kudrna D."/>
            <person name="Golser W."/>
            <person name="Rivera L."/>
            <person name="Zhang J."/>
            <person name="Wing R."/>
        </authorList>
    </citation>
    <scope>NUCLEOTIDE SEQUENCE</scope>
</reference>
<proteinExistence type="predicted"/>
<reference evidence="2 3" key="1">
    <citation type="submission" date="2012-08" db="EMBL/GenBank/DDBJ databases">
        <title>Oryza genome evolution.</title>
        <authorList>
            <person name="Wing R.A."/>
        </authorList>
    </citation>
    <scope>NUCLEOTIDE SEQUENCE</scope>
</reference>
<dbReference type="Proteomes" id="UP000032180">
    <property type="component" value="Chromosome 1"/>
</dbReference>
<organism evidence="2 3">
    <name type="scientific">Leersia perrieri</name>
    <dbReference type="NCBI Taxonomy" id="77586"/>
    <lineage>
        <taxon>Eukaryota</taxon>
        <taxon>Viridiplantae</taxon>
        <taxon>Streptophyta</taxon>
        <taxon>Embryophyta</taxon>
        <taxon>Tracheophyta</taxon>
        <taxon>Spermatophyta</taxon>
        <taxon>Magnoliopsida</taxon>
        <taxon>Liliopsida</taxon>
        <taxon>Poales</taxon>
        <taxon>Poaceae</taxon>
        <taxon>BOP clade</taxon>
        <taxon>Oryzoideae</taxon>
        <taxon>Oryzeae</taxon>
        <taxon>Oryzinae</taxon>
        <taxon>Leersia</taxon>
    </lineage>
</organism>
<evidence type="ECO:0000313" key="3">
    <source>
        <dbReference type="Proteomes" id="UP000032180"/>
    </source>
</evidence>
<evidence type="ECO:0000313" key="2">
    <source>
        <dbReference type="EnsemblPlants" id="LPERR01G20070.3"/>
    </source>
</evidence>
<accession>A0A0D9V346</accession>
<dbReference type="AlphaFoldDB" id="A0A0D9V346"/>
<dbReference type="Gramene" id="LPERR01G20070.3">
    <property type="protein sequence ID" value="LPERR01G20070.3"/>
    <property type="gene ID" value="LPERR01G20070"/>
</dbReference>
<dbReference type="EnsemblPlants" id="LPERR01G20070.3">
    <property type="protein sequence ID" value="LPERR01G20070.3"/>
    <property type="gene ID" value="LPERR01G20070"/>
</dbReference>
<dbReference type="HOGENOM" id="CLU_2641652_0_0_1"/>
<reference evidence="2" key="3">
    <citation type="submission" date="2015-04" db="UniProtKB">
        <authorList>
            <consortium name="EnsemblPlants"/>
        </authorList>
    </citation>
    <scope>IDENTIFICATION</scope>
</reference>
<feature type="region of interest" description="Disordered" evidence="1">
    <location>
        <begin position="1"/>
        <end position="24"/>
    </location>
</feature>
<protein>
    <submittedName>
        <fullName evidence="2">Uncharacterized protein</fullName>
    </submittedName>
</protein>
<keyword evidence="3" id="KW-1185">Reference proteome</keyword>
<evidence type="ECO:0000256" key="1">
    <source>
        <dbReference type="SAM" id="MobiDB-lite"/>
    </source>
</evidence>
<sequence>MATEGKGGAPPAIRRPAGPRKPRIMRTSATHVAGYPWGSCRHTALQVAATVSQALLLKSATAPHRSTTTCPAGVWRS</sequence>